<feature type="compositionally biased region" description="Basic and acidic residues" evidence="10">
    <location>
        <begin position="396"/>
        <end position="415"/>
    </location>
</feature>
<comment type="subcellular location">
    <subcellularLocation>
        <location evidence="1">Endoplasmic reticulum membrane</location>
        <topology evidence="1">Single-pass type IV membrane protein</topology>
    </subcellularLocation>
</comment>
<dbReference type="InParanoid" id="A0A2T3BEH2"/>
<protein>
    <recommendedName>
        <fullName evidence="11">Sec20 C-terminal domain-containing protein</fullName>
    </recommendedName>
</protein>
<evidence type="ECO:0000256" key="8">
    <source>
        <dbReference type="ARBA" id="ARBA00023136"/>
    </source>
</evidence>
<dbReference type="GO" id="GO:0031201">
    <property type="term" value="C:SNARE complex"/>
    <property type="evidence" value="ECO:0007669"/>
    <property type="project" value="TreeGrafter"/>
</dbReference>
<keyword evidence="6" id="KW-1133">Transmembrane helix</keyword>
<dbReference type="Pfam" id="PF03908">
    <property type="entry name" value="Sec20"/>
    <property type="match status" value="1"/>
</dbReference>
<dbReference type="PANTHER" id="PTHR12825:SF0">
    <property type="entry name" value="VESICLE TRANSPORT PROTEIN SEC20"/>
    <property type="match status" value="1"/>
</dbReference>
<dbReference type="RefSeq" id="XP_024725331.1">
    <property type="nucleotide sequence ID" value="XM_024869705.1"/>
</dbReference>
<evidence type="ECO:0000256" key="10">
    <source>
        <dbReference type="SAM" id="MobiDB-lite"/>
    </source>
</evidence>
<evidence type="ECO:0000313" key="13">
    <source>
        <dbReference type="Proteomes" id="UP000241818"/>
    </source>
</evidence>
<dbReference type="GO" id="GO:0005789">
    <property type="term" value="C:endoplasmic reticulum membrane"/>
    <property type="evidence" value="ECO:0007669"/>
    <property type="project" value="UniProtKB-SubCell"/>
</dbReference>
<dbReference type="InterPro" id="IPR005606">
    <property type="entry name" value="Sec20"/>
</dbReference>
<feature type="region of interest" description="Disordered" evidence="10">
    <location>
        <begin position="311"/>
        <end position="415"/>
    </location>
</feature>
<evidence type="ECO:0000256" key="3">
    <source>
        <dbReference type="ARBA" id="ARBA00022692"/>
    </source>
</evidence>
<feature type="region of interest" description="Disordered" evidence="10">
    <location>
        <begin position="133"/>
        <end position="166"/>
    </location>
</feature>
<dbReference type="GO" id="GO:0006890">
    <property type="term" value="P:retrograde vesicle-mediated transport, Golgi to endoplasmic reticulum"/>
    <property type="evidence" value="ECO:0007669"/>
    <property type="project" value="InterPro"/>
</dbReference>
<dbReference type="AlphaFoldDB" id="A0A2T3BEH2"/>
<keyword evidence="13" id="KW-1185">Reference proteome</keyword>
<keyword evidence="5" id="KW-0931">ER-Golgi transport</keyword>
<feature type="compositionally biased region" description="Basic and acidic residues" evidence="10">
    <location>
        <begin position="357"/>
        <end position="373"/>
    </location>
</feature>
<keyword evidence="3" id="KW-0812">Transmembrane</keyword>
<evidence type="ECO:0000256" key="9">
    <source>
        <dbReference type="ARBA" id="ARBA00037934"/>
    </source>
</evidence>
<accession>A0A2T3BEH2</accession>
<dbReference type="GO" id="GO:0005484">
    <property type="term" value="F:SNAP receptor activity"/>
    <property type="evidence" value="ECO:0007669"/>
    <property type="project" value="InterPro"/>
</dbReference>
<sequence length="415" mass="46125">MSFQIVSERLKALQESNALLKELIDRLANLKFQPGSVPLDDDENNVKVELTSEIHQLIKDQDEDLAILQEDVTDVEVGRSGGELEQQKVLLDSGVKKAREELKALVIAFRRAQMSAKRSLEEAQREERKLLLQSYLDPQPDKPTQPLVPRRRNLPSSELSKEEKTVNASTDVTLALRRTHDMMAAELSRSQFAHQTLQESTAALAQLSETYSTLDTLLSSSKNLLGTLLRSQKSDTWYLETAFYVLLVTIAWLIFRRFLYGPAWWLVWLPVKMFWKGSMGVLSTTGAVGRSSVDTSITSVVGHSTVVHSTGTRTPIPTIAGSHARSMNVGGGGRGAPMRPMDAPQGQGSVSEQVGRIIDESRNDYAGEEKPAQEESGGDANGEGEQAQAKRNPLKRMWEEDKEAAKEAQRRKDEL</sequence>
<evidence type="ECO:0000256" key="1">
    <source>
        <dbReference type="ARBA" id="ARBA00004163"/>
    </source>
</evidence>
<dbReference type="PANTHER" id="PTHR12825">
    <property type="entry name" value="BNIP1-RELATED"/>
    <property type="match status" value="1"/>
</dbReference>
<comment type="similarity">
    <text evidence="9">Belongs to the SEC20 family.</text>
</comment>
<evidence type="ECO:0000256" key="4">
    <source>
        <dbReference type="ARBA" id="ARBA00022824"/>
    </source>
</evidence>
<keyword evidence="8" id="KW-0472">Membrane</keyword>
<evidence type="ECO:0000256" key="7">
    <source>
        <dbReference type="ARBA" id="ARBA00023054"/>
    </source>
</evidence>
<evidence type="ECO:0000256" key="2">
    <source>
        <dbReference type="ARBA" id="ARBA00022448"/>
    </source>
</evidence>
<evidence type="ECO:0000256" key="5">
    <source>
        <dbReference type="ARBA" id="ARBA00022892"/>
    </source>
</evidence>
<dbReference type="Proteomes" id="UP000241818">
    <property type="component" value="Unassembled WGS sequence"/>
</dbReference>
<evidence type="ECO:0000259" key="11">
    <source>
        <dbReference type="Pfam" id="PF03908"/>
    </source>
</evidence>
<dbReference type="GeneID" id="36577786"/>
<proteinExistence type="inferred from homology"/>
<feature type="domain" description="Sec20 C-terminal" evidence="11">
    <location>
        <begin position="169"/>
        <end position="257"/>
    </location>
</feature>
<dbReference type="EMBL" id="KZ679006">
    <property type="protein sequence ID" value="PSS27806.1"/>
    <property type="molecule type" value="Genomic_DNA"/>
</dbReference>
<keyword evidence="7" id="KW-0175">Coiled coil</keyword>
<keyword evidence="4" id="KW-0256">Endoplasmic reticulum</keyword>
<name>A0A2T3BEH2_AMORE</name>
<reference evidence="12 13" key="1">
    <citation type="journal article" date="2018" name="New Phytol.">
        <title>Comparative genomics and transcriptomics depict ericoid mycorrhizal fungi as versatile saprotrophs and plant mutualists.</title>
        <authorList>
            <person name="Martino E."/>
            <person name="Morin E."/>
            <person name="Grelet G.A."/>
            <person name="Kuo A."/>
            <person name="Kohler A."/>
            <person name="Daghino S."/>
            <person name="Barry K.W."/>
            <person name="Cichocki N."/>
            <person name="Clum A."/>
            <person name="Dockter R.B."/>
            <person name="Hainaut M."/>
            <person name="Kuo R.C."/>
            <person name="LaButti K."/>
            <person name="Lindahl B.D."/>
            <person name="Lindquist E.A."/>
            <person name="Lipzen A."/>
            <person name="Khouja H.R."/>
            <person name="Magnuson J."/>
            <person name="Murat C."/>
            <person name="Ohm R.A."/>
            <person name="Singer S.W."/>
            <person name="Spatafora J.W."/>
            <person name="Wang M."/>
            <person name="Veneault-Fourrey C."/>
            <person name="Henrissat B."/>
            <person name="Grigoriev I.V."/>
            <person name="Martin F.M."/>
            <person name="Perotto S."/>
        </authorList>
    </citation>
    <scope>NUCLEOTIDE SEQUENCE [LARGE SCALE GENOMIC DNA]</scope>
    <source>
        <strain evidence="12 13">ATCC 22711</strain>
    </source>
</reference>
<dbReference type="InterPro" id="IPR056173">
    <property type="entry name" value="Sec20_C"/>
</dbReference>
<keyword evidence="2" id="KW-0813">Transport</keyword>
<evidence type="ECO:0000313" key="12">
    <source>
        <dbReference type="EMBL" id="PSS27806.1"/>
    </source>
</evidence>
<dbReference type="STRING" id="857342.A0A2T3BEH2"/>
<dbReference type="OrthoDB" id="46868at2759"/>
<evidence type="ECO:0000256" key="6">
    <source>
        <dbReference type="ARBA" id="ARBA00022989"/>
    </source>
</evidence>
<organism evidence="12 13">
    <name type="scientific">Amorphotheca resinae ATCC 22711</name>
    <dbReference type="NCBI Taxonomy" id="857342"/>
    <lineage>
        <taxon>Eukaryota</taxon>
        <taxon>Fungi</taxon>
        <taxon>Dikarya</taxon>
        <taxon>Ascomycota</taxon>
        <taxon>Pezizomycotina</taxon>
        <taxon>Leotiomycetes</taxon>
        <taxon>Helotiales</taxon>
        <taxon>Amorphothecaceae</taxon>
        <taxon>Amorphotheca</taxon>
    </lineage>
</organism>
<gene>
    <name evidence="12" type="ORF">M430DRAFT_92328</name>
</gene>